<reference evidence="5" key="1">
    <citation type="submission" date="2017-04" db="EMBL/GenBank/DDBJ databases">
        <title>Function of individual gut microbiota members based on whole genome sequencing of pure cultures obtained from chicken caecum.</title>
        <authorList>
            <person name="Medvecky M."/>
            <person name="Cejkova D."/>
            <person name="Polansky O."/>
            <person name="Karasova D."/>
            <person name="Kubasova T."/>
            <person name="Cizek A."/>
            <person name="Rychlik I."/>
        </authorList>
    </citation>
    <scope>NUCLEOTIDE SEQUENCE [LARGE SCALE GENOMIC DNA]</scope>
    <source>
        <strain evidence="5">An75</strain>
    </source>
</reference>
<dbReference type="Pfam" id="PF04536">
    <property type="entry name" value="TPM_phosphatase"/>
    <property type="match status" value="1"/>
</dbReference>
<evidence type="ECO:0000313" key="5">
    <source>
        <dbReference type="Proteomes" id="UP000195455"/>
    </source>
</evidence>
<evidence type="ECO:0000313" key="4">
    <source>
        <dbReference type="EMBL" id="OUN44945.1"/>
    </source>
</evidence>
<evidence type="ECO:0000256" key="2">
    <source>
        <dbReference type="SAM" id="Phobius"/>
    </source>
</evidence>
<organism evidence="4 5">
    <name type="scientific">Anaerotignum lactatifermentans</name>
    <dbReference type="NCBI Taxonomy" id="160404"/>
    <lineage>
        <taxon>Bacteria</taxon>
        <taxon>Bacillati</taxon>
        <taxon>Bacillota</taxon>
        <taxon>Clostridia</taxon>
        <taxon>Lachnospirales</taxon>
        <taxon>Anaerotignaceae</taxon>
        <taxon>Anaerotignum</taxon>
    </lineage>
</organism>
<feature type="compositionally biased region" description="Low complexity" evidence="1">
    <location>
        <begin position="257"/>
        <end position="273"/>
    </location>
</feature>
<dbReference type="EMBL" id="NFHM01000004">
    <property type="protein sequence ID" value="OUN44945.1"/>
    <property type="molecule type" value="Genomic_DNA"/>
</dbReference>
<dbReference type="AlphaFoldDB" id="A0A1Y3UA11"/>
<evidence type="ECO:0000256" key="1">
    <source>
        <dbReference type="SAM" id="MobiDB-lite"/>
    </source>
</evidence>
<feature type="region of interest" description="Disordered" evidence="1">
    <location>
        <begin position="254"/>
        <end position="283"/>
    </location>
</feature>
<gene>
    <name evidence="4" type="ORF">B5G26_04730</name>
</gene>
<feature type="transmembrane region" description="Helical" evidence="2">
    <location>
        <begin position="188"/>
        <end position="210"/>
    </location>
</feature>
<keyword evidence="2" id="KW-0812">Transmembrane</keyword>
<comment type="caution">
    <text evidence="4">The sequence shown here is derived from an EMBL/GenBank/DDBJ whole genome shotgun (WGS) entry which is preliminary data.</text>
</comment>
<feature type="compositionally biased region" description="Gly residues" evidence="1">
    <location>
        <begin position="274"/>
        <end position="283"/>
    </location>
</feature>
<accession>A0A1Y3UA11</accession>
<dbReference type="Proteomes" id="UP000195455">
    <property type="component" value="Unassembled WGS sequence"/>
</dbReference>
<keyword evidence="2" id="KW-1133">Transmembrane helix</keyword>
<feature type="domain" description="TPM" evidence="3">
    <location>
        <begin position="38"/>
        <end position="158"/>
    </location>
</feature>
<sequence>MADWRCHGMRKTGLVCLLTLILCFTGSLTAFGRMEGHVFDEAGLYTQEEAADLTSRAEAIGETYGMDVLFLTTTDTQGLEAREYAAQFFLDGDFGYGAEKDGIVFIIDMGGRDAQMVTSGEGIRIFTDYYIDKIWNEVQPILSEGAYYDAMSTFLTDVEYYCGEYQKYLANPEAYQSEYQKEQESRNIVLYVGISLIFALIVAGVSVVFMRKGHNNVKSFTDGRAYLKENGVNFRVNQDSFVTTHTTRKRIIKNEDNNNNSWGGGSSTFSSGGHNFGGGGGKF</sequence>
<protein>
    <recommendedName>
        <fullName evidence="3">TPM domain-containing protein</fullName>
    </recommendedName>
</protein>
<evidence type="ECO:0000259" key="3">
    <source>
        <dbReference type="Pfam" id="PF04536"/>
    </source>
</evidence>
<dbReference type="InterPro" id="IPR007621">
    <property type="entry name" value="TPM_dom"/>
</dbReference>
<dbReference type="Gene3D" id="3.10.310.50">
    <property type="match status" value="1"/>
</dbReference>
<name>A0A1Y3UA11_9FIRM</name>
<keyword evidence="2" id="KW-0472">Membrane</keyword>
<proteinExistence type="predicted"/>